<comment type="caution">
    <text evidence="1">The sequence shown here is derived from an EMBL/GenBank/DDBJ whole genome shotgun (WGS) entry which is preliminary data.</text>
</comment>
<organism evidence="1 2">
    <name type="scientific">Trifolium medium</name>
    <dbReference type="NCBI Taxonomy" id="97028"/>
    <lineage>
        <taxon>Eukaryota</taxon>
        <taxon>Viridiplantae</taxon>
        <taxon>Streptophyta</taxon>
        <taxon>Embryophyta</taxon>
        <taxon>Tracheophyta</taxon>
        <taxon>Spermatophyta</taxon>
        <taxon>Magnoliopsida</taxon>
        <taxon>eudicotyledons</taxon>
        <taxon>Gunneridae</taxon>
        <taxon>Pentapetalae</taxon>
        <taxon>rosids</taxon>
        <taxon>fabids</taxon>
        <taxon>Fabales</taxon>
        <taxon>Fabaceae</taxon>
        <taxon>Papilionoideae</taxon>
        <taxon>50 kb inversion clade</taxon>
        <taxon>NPAAA clade</taxon>
        <taxon>Hologalegina</taxon>
        <taxon>IRL clade</taxon>
        <taxon>Trifolieae</taxon>
        <taxon>Trifolium</taxon>
    </lineage>
</organism>
<keyword evidence="2" id="KW-1185">Reference proteome</keyword>
<accession>A0A392VBH8</accession>
<protein>
    <submittedName>
        <fullName evidence="1">Uncharacterized protein</fullName>
    </submittedName>
</protein>
<dbReference type="AlphaFoldDB" id="A0A392VBH8"/>
<sequence>SLVSSSSLMSCSSAASLAASYVSRTAFRLALAVLSILGSNCKAPDEVPSIKTNNNTK</sequence>
<reference evidence="1 2" key="1">
    <citation type="journal article" date="2018" name="Front. Plant Sci.">
        <title>Red Clover (Trifolium pratense) and Zigzag Clover (T. medium) - A Picture of Genomic Similarities and Differences.</title>
        <authorList>
            <person name="Dluhosova J."/>
            <person name="Istvanek J."/>
            <person name="Nedelnik J."/>
            <person name="Repkova J."/>
        </authorList>
    </citation>
    <scope>NUCLEOTIDE SEQUENCE [LARGE SCALE GENOMIC DNA]</scope>
    <source>
        <strain evidence="2">cv. 10/8</strain>
        <tissue evidence="1">Leaf</tissue>
    </source>
</reference>
<dbReference type="EMBL" id="LXQA011094984">
    <property type="protein sequence ID" value="MCI84599.1"/>
    <property type="molecule type" value="Genomic_DNA"/>
</dbReference>
<evidence type="ECO:0000313" key="2">
    <source>
        <dbReference type="Proteomes" id="UP000265520"/>
    </source>
</evidence>
<feature type="non-terminal residue" evidence="1">
    <location>
        <position position="1"/>
    </location>
</feature>
<name>A0A392VBH8_9FABA</name>
<dbReference type="Proteomes" id="UP000265520">
    <property type="component" value="Unassembled WGS sequence"/>
</dbReference>
<proteinExistence type="predicted"/>
<evidence type="ECO:0000313" key="1">
    <source>
        <dbReference type="EMBL" id="MCI84599.1"/>
    </source>
</evidence>